<name>A0A0D7ALT9_9AGAR</name>
<dbReference type="EMBL" id="KN881644">
    <property type="protein sequence ID" value="KIY52266.1"/>
    <property type="molecule type" value="Genomic_DNA"/>
</dbReference>
<evidence type="ECO:0000313" key="1">
    <source>
        <dbReference type="EMBL" id="KIY52266.1"/>
    </source>
</evidence>
<evidence type="ECO:0000313" key="2">
    <source>
        <dbReference type="Proteomes" id="UP000054144"/>
    </source>
</evidence>
<reference evidence="1 2" key="1">
    <citation type="journal article" date="2015" name="Fungal Genet. Biol.">
        <title>Evolution of novel wood decay mechanisms in Agaricales revealed by the genome sequences of Fistulina hepatica and Cylindrobasidium torrendii.</title>
        <authorList>
            <person name="Floudas D."/>
            <person name="Held B.W."/>
            <person name="Riley R."/>
            <person name="Nagy L.G."/>
            <person name="Koehler G."/>
            <person name="Ransdell A.S."/>
            <person name="Younus H."/>
            <person name="Chow J."/>
            <person name="Chiniquy J."/>
            <person name="Lipzen A."/>
            <person name="Tritt A."/>
            <person name="Sun H."/>
            <person name="Haridas S."/>
            <person name="LaButti K."/>
            <person name="Ohm R.A."/>
            <person name="Kues U."/>
            <person name="Blanchette R.A."/>
            <person name="Grigoriev I.V."/>
            <person name="Minto R.E."/>
            <person name="Hibbett D.S."/>
        </authorList>
    </citation>
    <scope>NUCLEOTIDE SEQUENCE [LARGE SCALE GENOMIC DNA]</scope>
    <source>
        <strain evidence="1 2">ATCC 64428</strain>
    </source>
</reference>
<accession>A0A0D7ALT9</accession>
<proteinExistence type="predicted"/>
<keyword evidence="2" id="KW-1185">Reference proteome</keyword>
<sequence>MAKLHSLTADHIVEAQTVANAMNKHRVSKSSSLMQFQSDLIVLQVKTILNDKENLALLSDTLNKAKAMLFDGKNMELKYIEPVQAYLEKHSKGAHNTSVKLQKLFEKSKFKQVDENVAKVVNKHFPVKKEHLDKEKLPDGKKP</sequence>
<organism evidence="1 2">
    <name type="scientific">Fistulina hepatica ATCC 64428</name>
    <dbReference type="NCBI Taxonomy" id="1128425"/>
    <lineage>
        <taxon>Eukaryota</taxon>
        <taxon>Fungi</taxon>
        <taxon>Dikarya</taxon>
        <taxon>Basidiomycota</taxon>
        <taxon>Agaricomycotina</taxon>
        <taxon>Agaricomycetes</taxon>
        <taxon>Agaricomycetidae</taxon>
        <taxon>Agaricales</taxon>
        <taxon>Fistulinaceae</taxon>
        <taxon>Fistulina</taxon>
    </lineage>
</organism>
<protein>
    <submittedName>
        <fullName evidence="1">Uncharacterized protein</fullName>
    </submittedName>
</protein>
<gene>
    <name evidence="1" type="ORF">FISHEDRAFT_56022</name>
</gene>
<dbReference type="Proteomes" id="UP000054144">
    <property type="component" value="Unassembled WGS sequence"/>
</dbReference>
<dbReference type="OrthoDB" id="3052141at2759"/>
<dbReference type="AlphaFoldDB" id="A0A0D7ALT9"/>